<feature type="signal peptide" evidence="3">
    <location>
        <begin position="1"/>
        <end position="19"/>
    </location>
</feature>
<evidence type="ECO:0000256" key="1">
    <source>
        <dbReference type="ARBA" id="ARBA00000032"/>
    </source>
</evidence>
<dbReference type="Bgee" id="WBGene00011262">
    <property type="expression patterns" value="Expressed in larva and 1 other cell type or tissue"/>
</dbReference>
<keyword evidence="5" id="KW-1185">Reference proteome</keyword>
<dbReference type="Reactome" id="R-CEL-6798695">
    <property type="pathway name" value="Neutrophil degranulation"/>
</dbReference>
<keyword evidence="7" id="KW-1267">Proteomics identification</keyword>
<comment type="catalytic activity">
    <reaction evidence="1">
        <text>a phosphate monoester + H2O = an alcohol + phosphate</text>
        <dbReference type="Rhea" id="RHEA:15017"/>
        <dbReference type="ChEBI" id="CHEBI:15377"/>
        <dbReference type="ChEBI" id="CHEBI:30879"/>
        <dbReference type="ChEBI" id="CHEBI:43474"/>
        <dbReference type="ChEBI" id="CHEBI:67140"/>
        <dbReference type="EC" id="3.1.3.2"/>
    </reaction>
</comment>
<evidence type="ECO:0000313" key="6">
    <source>
        <dbReference type="WormBase" id="R13H4.3"/>
    </source>
</evidence>
<dbReference type="InterPro" id="IPR050645">
    <property type="entry name" value="Histidine_acid_phosphatase"/>
</dbReference>
<feature type="chain" id="PRO_5004161872" evidence="3">
    <location>
        <begin position="20"/>
        <end position="402"/>
    </location>
</feature>
<comment type="similarity">
    <text evidence="2">Belongs to the histidine acid phosphatase family.</text>
</comment>
<dbReference type="PANTHER" id="PTHR11567">
    <property type="entry name" value="ACID PHOSPHATASE-RELATED"/>
    <property type="match status" value="1"/>
</dbReference>
<dbReference type="PANTHER" id="PTHR11567:SF34">
    <property type="entry name" value="INTESTINAL ACID PHOSPHATASE"/>
    <property type="match status" value="1"/>
</dbReference>
<dbReference type="UCSC" id="R13H4.3">
    <property type="organism name" value="c. elegans"/>
</dbReference>
<dbReference type="GO" id="GO:0016791">
    <property type="term" value="F:phosphatase activity"/>
    <property type="evidence" value="ECO:0000318"/>
    <property type="project" value="GO_Central"/>
</dbReference>
<keyword evidence="3" id="KW-0732">Signal</keyword>
<name>P90949_CAEEL</name>
<evidence type="ECO:0000313" key="4">
    <source>
        <dbReference type="EMBL" id="CAB04655.2"/>
    </source>
</evidence>
<dbReference type="OMA" id="CKPTAIK"/>
<sequence>MMLIQGLVIFLAVFNNIESRKLEFVQALWRHGDRAPLHLPYPNDQYTEKAWSRGWGQLTSIGMQQLHELGEFFRHQYVDSSFIPSNFSVKEVYLRSSDSDRALVSAQAFLYGLYPASGGYQWSSDIDWQPLPVHASTPGEPDLVCKPTAIKCARHEVLVAQGDQESNAYYSVKYADFFSELSQTTGFKHCSYMDINGLFDIQRELIHNMTAKQPYWVTQTWPQYDNRTSMDIITEMRTVRMMNLFNSEEKGKLEGGSVLYNWIQNAIAVSESRNDQRMLLYSSHDGVLLALLNAFRASNEMMVPYAAALIMHVYSDNGKFYSELYYRNETTSDPYRIPLSRCPEPCEVSQLAVAFSNMTVTNYSDMMTLCGTPLKACGNSSYTFNSLSFFLPFLLASLFYSK</sequence>
<dbReference type="AGR" id="WB:WBGene00011262"/>
<evidence type="ECO:0000256" key="2">
    <source>
        <dbReference type="ARBA" id="ARBA00005375"/>
    </source>
</evidence>
<dbReference type="KEGG" id="cel:CELE_R13H4.3"/>
<organism evidence="4 5">
    <name type="scientific">Caenorhabditis elegans</name>
    <dbReference type="NCBI Taxonomy" id="6239"/>
    <lineage>
        <taxon>Eukaryota</taxon>
        <taxon>Metazoa</taxon>
        <taxon>Ecdysozoa</taxon>
        <taxon>Nematoda</taxon>
        <taxon>Chromadorea</taxon>
        <taxon>Rhabditida</taxon>
        <taxon>Rhabditina</taxon>
        <taxon>Rhabditomorpha</taxon>
        <taxon>Rhabditoidea</taxon>
        <taxon>Rhabditidae</taxon>
        <taxon>Peloderinae</taxon>
        <taxon>Caenorhabditis</taxon>
    </lineage>
</organism>
<dbReference type="PeptideAtlas" id="P90949"/>
<dbReference type="CTD" id="179621"/>
<dbReference type="GeneID" id="179621"/>
<accession>P90949</accession>
<gene>
    <name evidence="4 6" type="primary">pho-8</name>
    <name evidence="4" type="ORF">CELE_R13H4.3</name>
    <name evidence="6" type="ORF">R13H4.3</name>
</gene>
<dbReference type="WormBase" id="R13H4.3">
    <property type="protein sequence ID" value="CE43107"/>
    <property type="gene ID" value="WBGene00011262"/>
    <property type="gene designation" value="pho-8"/>
</dbReference>
<dbReference type="PROSITE" id="PS00616">
    <property type="entry name" value="HIS_ACID_PHOSPHAT_1"/>
    <property type="match status" value="1"/>
</dbReference>
<dbReference type="STRING" id="6239.R13H4.3.1"/>
<dbReference type="Pfam" id="PF00328">
    <property type="entry name" value="His_Phos_2"/>
    <property type="match status" value="1"/>
</dbReference>
<dbReference type="InterPro" id="IPR000560">
    <property type="entry name" value="His_Pase_clade-2"/>
</dbReference>
<dbReference type="OrthoDB" id="258392at2759"/>
<proteinExistence type="evidence at protein level"/>
<dbReference type="PhylomeDB" id="P90949"/>
<dbReference type="InterPro" id="IPR033379">
    <property type="entry name" value="Acid_Pase_AS"/>
</dbReference>
<dbReference type="RefSeq" id="NP_505983.2">
    <property type="nucleotide sequence ID" value="NM_073582.5"/>
</dbReference>
<protein>
    <submittedName>
        <fullName evidence="4">Intestinal acid PHOsphatase</fullName>
    </submittedName>
</protein>
<dbReference type="Gene3D" id="3.40.50.1240">
    <property type="entry name" value="Phosphoglycerate mutase-like"/>
    <property type="match status" value="1"/>
</dbReference>
<dbReference type="EMBL" id="BX284605">
    <property type="protein sequence ID" value="CAB04655.2"/>
    <property type="molecule type" value="Genomic_DNA"/>
</dbReference>
<dbReference type="AlphaFoldDB" id="P90949"/>
<dbReference type="eggNOG" id="KOG3720">
    <property type="taxonomic scope" value="Eukaryota"/>
</dbReference>
<evidence type="ECO:0000313" key="5">
    <source>
        <dbReference type="Proteomes" id="UP000001940"/>
    </source>
</evidence>
<evidence type="ECO:0007829" key="7">
    <source>
        <dbReference type="PeptideAtlas" id="P90949"/>
    </source>
</evidence>
<dbReference type="PaxDb" id="6239-R13H4.3"/>
<dbReference type="Proteomes" id="UP000001940">
    <property type="component" value="Chromosome V"/>
</dbReference>
<dbReference type="GO" id="GO:0003993">
    <property type="term" value="F:acid phosphatase activity"/>
    <property type="evidence" value="ECO:0007669"/>
    <property type="project" value="UniProtKB-EC"/>
</dbReference>
<dbReference type="CDD" id="cd07061">
    <property type="entry name" value="HP_HAP_like"/>
    <property type="match status" value="1"/>
</dbReference>
<dbReference type="HOGENOM" id="CLU_030431_1_1_1"/>
<evidence type="ECO:0000256" key="3">
    <source>
        <dbReference type="SAM" id="SignalP"/>
    </source>
</evidence>
<dbReference type="SMR" id="P90949"/>
<dbReference type="InParanoid" id="P90949"/>
<dbReference type="InterPro" id="IPR029033">
    <property type="entry name" value="His_PPase_superfam"/>
</dbReference>
<dbReference type="SUPFAM" id="SSF53254">
    <property type="entry name" value="Phosphoglycerate mutase-like"/>
    <property type="match status" value="1"/>
</dbReference>
<reference evidence="4 5" key="1">
    <citation type="journal article" date="1998" name="Science">
        <title>Genome sequence of the nematode C. elegans: a platform for investigating biology.</title>
        <authorList>
            <consortium name="The C. elegans sequencing consortium"/>
            <person name="Sulson J.E."/>
            <person name="Waterston R."/>
        </authorList>
    </citation>
    <scope>NUCLEOTIDE SEQUENCE [LARGE SCALE GENOMIC DNA]</scope>
    <source>
        <strain evidence="4 5">Bristol N2</strain>
    </source>
</reference>